<evidence type="ECO:0000313" key="2">
    <source>
        <dbReference type="Proteomes" id="UP000318709"/>
    </source>
</evidence>
<sequence>MKMVFKFPEDLMRALKEGEIEVDDVITATLTPVLDQLRPPRYRRQLYYARAATWGWPLPQDAEVTALGEFPFNDFGEEEPPEEQDD</sequence>
<evidence type="ECO:0000313" key="1">
    <source>
        <dbReference type="EMBL" id="QDH13243.2"/>
    </source>
</evidence>
<dbReference type="EMBL" id="CP038231">
    <property type="protein sequence ID" value="QDH13243.2"/>
    <property type="molecule type" value="Genomic_DNA"/>
</dbReference>
<dbReference type="RefSeq" id="WP_149498230.1">
    <property type="nucleotide sequence ID" value="NZ_CP038231.1"/>
</dbReference>
<reference evidence="1 2" key="1">
    <citation type="submission" date="2019-03" db="EMBL/GenBank/DDBJ databases">
        <title>The complete genome sequence of Swingsia_sp. F3b2 LMG30590(T).</title>
        <authorList>
            <person name="Chua K.-O."/>
            <person name="Chan K.-G."/>
            <person name="See-Too W.-S."/>
        </authorList>
    </citation>
    <scope>NUCLEOTIDE SEQUENCE [LARGE SCALE GENOMIC DNA]</scope>
    <source>
        <strain evidence="1 2">F3b2</strain>
    </source>
</reference>
<organism evidence="1 2">
    <name type="scientific">Formicincola oecophyllae</name>
    <dbReference type="NCBI Taxonomy" id="2558361"/>
    <lineage>
        <taxon>Bacteria</taxon>
        <taxon>Pseudomonadati</taxon>
        <taxon>Pseudomonadota</taxon>
        <taxon>Alphaproteobacteria</taxon>
        <taxon>Acetobacterales</taxon>
        <taxon>Acetobacteraceae</taxon>
        <taxon>Formicincola</taxon>
    </lineage>
</organism>
<dbReference type="AlphaFoldDB" id="A0A4Y6U779"/>
<protein>
    <submittedName>
        <fullName evidence="1">Uncharacterized protein</fullName>
    </submittedName>
</protein>
<gene>
    <name evidence="1" type="ORF">E3E12_02410</name>
</gene>
<dbReference type="Proteomes" id="UP000318709">
    <property type="component" value="Chromosome"/>
</dbReference>
<accession>A0A4Y6U779</accession>
<keyword evidence="2" id="KW-1185">Reference proteome</keyword>
<dbReference type="KEGG" id="swf:E3E12_02410"/>
<proteinExistence type="predicted"/>
<name>A0A4Y6U779_9PROT</name>